<dbReference type="PANTHER" id="PTHR33499:SF40">
    <property type="entry name" value="TRANSPOSASE-ASSOCIATED DOMAIN-CONTAINING PROTEIN"/>
    <property type="match status" value="1"/>
</dbReference>
<evidence type="ECO:0000256" key="2">
    <source>
        <dbReference type="SAM" id="MobiDB-lite"/>
    </source>
</evidence>
<name>A0A9Q1JLI6_9CARY</name>
<gene>
    <name evidence="3" type="ORF">Cgig2_011522</name>
</gene>
<sequence>MVQCCSIAANAATTTFIRATTAQLPQGQERPKGGGNYHDKADKTPRNVCIVSLAYTCLLWKMTTFTSVLSTSRKMTSIELGNGLGNKSSMPKSDKQLFVAPGMLARGCGKKLHELYASKSHNTCFVERGANPNVHLGSSTIIGKSPNNLLMRHTSIGANRGASKKKKPSRRIGKTRGRNKGKEIAKLKPEEKLPIEFYPNRVVGENYDIFIRQLGIIVHDTNMCPLRVYRWKVIDDRQLEHMQQAVTNVLSNDDMEVYREHVLGHMHDLADLKRYNITKPQSSLQQALDHVPSGLDKHEWEWLVKEKARAQNSTNRAYYKKDRLHRTGSKPYRPVAWKLGAKTGNEPSFLQIFRETHKKGTEFATPEIAQKYVTEKVLKSKSRTQVLDVRGGVKPKDIRGSYSTRAELEVELNVTRRKNEVLIDRLATVEVKNEKLQNHVESVKTEMMKIMLELNFNFYIIARKLTWVKT</sequence>
<dbReference type="EMBL" id="JAKOGI010001046">
    <property type="protein sequence ID" value="KAJ8428149.1"/>
    <property type="molecule type" value="Genomic_DNA"/>
</dbReference>
<protein>
    <submittedName>
        <fullName evidence="3">Uncharacterized protein</fullName>
    </submittedName>
</protein>
<evidence type="ECO:0000256" key="1">
    <source>
        <dbReference type="SAM" id="Coils"/>
    </source>
</evidence>
<feature type="compositionally biased region" description="Basic residues" evidence="2">
    <location>
        <begin position="162"/>
        <end position="179"/>
    </location>
</feature>
<dbReference type="Pfam" id="PF03004">
    <property type="entry name" value="Transposase_24"/>
    <property type="match status" value="1"/>
</dbReference>
<evidence type="ECO:0000313" key="4">
    <source>
        <dbReference type="Proteomes" id="UP001153076"/>
    </source>
</evidence>
<dbReference type="PANTHER" id="PTHR33499">
    <property type="entry name" value="OS12G0282400 PROTEIN-RELATED"/>
    <property type="match status" value="1"/>
</dbReference>
<dbReference type="OrthoDB" id="1729877at2759"/>
<dbReference type="InterPro" id="IPR004252">
    <property type="entry name" value="Probable_transposase_24"/>
</dbReference>
<reference evidence="3" key="1">
    <citation type="submission" date="2022-04" db="EMBL/GenBank/DDBJ databases">
        <title>Carnegiea gigantea Genome sequencing and assembly v2.</title>
        <authorList>
            <person name="Copetti D."/>
            <person name="Sanderson M.J."/>
            <person name="Burquez A."/>
            <person name="Wojciechowski M.F."/>
        </authorList>
    </citation>
    <scope>NUCLEOTIDE SEQUENCE</scope>
    <source>
        <strain evidence="3">SGP5-SGP5p</strain>
        <tissue evidence="3">Aerial part</tissue>
    </source>
</reference>
<keyword evidence="4" id="KW-1185">Reference proteome</keyword>
<organism evidence="3 4">
    <name type="scientific">Carnegiea gigantea</name>
    <dbReference type="NCBI Taxonomy" id="171969"/>
    <lineage>
        <taxon>Eukaryota</taxon>
        <taxon>Viridiplantae</taxon>
        <taxon>Streptophyta</taxon>
        <taxon>Embryophyta</taxon>
        <taxon>Tracheophyta</taxon>
        <taxon>Spermatophyta</taxon>
        <taxon>Magnoliopsida</taxon>
        <taxon>eudicotyledons</taxon>
        <taxon>Gunneridae</taxon>
        <taxon>Pentapetalae</taxon>
        <taxon>Caryophyllales</taxon>
        <taxon>Cactineae</taxon>
        <taxon>Cactaceae</taxon>
        <taxon>Cactoideae</taxon>
        <taxon>Echinocereeae</taxon>
        <taxon>Carnegiea</taxon>
    </lineage>
</organism>
<dbReference type="Proteomes" id="UP001153076">
    <property type="component" value="Unassembled WGS sequence"/>
</dbReference>
<dbReference type="AlphaFoldDB" id="A0A9Q1JLI6"/>
<proteinExistence type="predicted"/>
<keyword evidence="1" id="KW-0175">Coiled coil</keyword>
<feature type="region of interest" description="Disordered" evidence="2">
    <location>
        <begin position="158"/>
        <end position="182"/>
    </location>
</feature>
<feature type="coiled-coil region" evidence="1">
    <location>
        <begin position="405"/>
        <end position="453"/>
    </location>
</feature>
<comment type="caution">
    <text evidence="3">The sequence shown here is derived from an EMBL/GenBank/DDBJ whole genome shotgun (WGS) entry which is preliminary data.</text>
</comment>
<accession>A0A9Q1JLI6</accession>
<evidence type="ECO:0000313" key="3">
    <source>
        <dbReference type="EMBL" id="KAJ8428149.1"/>
    </source>
</evidence>